<evidence type="ECO:0000313" key="2">
    <source>
        <dbReference type="Proteomes" id="UP001153737"/>
    </source>
</evidence>
<proteinExistence type="predicted"/>
<organism evidence="1 2">
    <name type="scientific">Phaedon cochleariae</name>
    <name type="common">Mustard beetle</name>
    <dbReference type="NCBI Taxonomy" id="80249"/>
    <lineage>
        <taxon>Eukaryota</taxon>
        <taxon>Metazoa</taxon>
        <taxon>Ecdysozoa</taxon>
        <taxon>Arthropoda</taxon>
        <taxon>Hexapoda</taxon>
        <taxon>Insecta</taxon>
        <taxon>Pterygota</taxon>
        <taxon>Neoptera</taxon>
        <taxon>Endopterygota</taxon>
        <taxon>Coleoptera</taxon>
        <taxon>Polyphaga</taxon>
        <taxon>Cucujiformia</taxon>
        <taxon>Chrysomeloidea</taxon>
        <taxon>Chrysomelidae</taxon>
        <taxon>Chrysomelinae</taxon>
        <taxon>Chrysomelini</taxon>
        <taxon>Phaedon</taxon>
    </lineage>
</organism>
<evidence type="ECO:0000313" key="1">
    <source>
        <dbReference type="EMBL" id="CAG9812708.1"/>
    </source>
</evidence>
<keyword evidence="2" id="KW-1185">Reference proteome</keyword>
<sequence>MLEYVLLVAYATGEVRVRQSISRGAADEDRDSPFTQGAQQLYPMTSSRPEDVPGAILRHPESLENHSVLELQRWLECRGLKKVGSKVELIARIQNCIKAGNGDRIFLGVDQGKWYDAKARILQQASTSSSSSLCNPLLDAIVWGHFPSHDLPKYFNKGHIYTYIVGNNVENEDPEMQDISENNTVTTVKPFRKGHQFVDSDHISCVEDGLQDNFYVCRCKCLSSFQKTLQYKVKVILNNTSGAVINGFCECKQSALGKCSHVTAFLLFIWQYVEKFGHVQKSSTSLPRQWGLGTMKRNPATVKSTKYNIKRFKPLDRAQYDPRPTGYTKEFDINSFVTDLQRVGNNSMFQSIFHLEYMDFEYSESELNVLKIQTQQFLHNFTKYMKTFGIAHGTNKLFEVPNTSPQGNDEWLKWRSYFITSSNAKVVATQLKSQSAKKTFF</sequence>
<dbReference type="AlphaFoldDB" id="A0A9N9X1X2"/>
<evidence type="ECO:0008006" key="3">
    <source>
        <dbReference type="Google" id="ProtNLM"/>
    </source>
</evidence>
<dbReference type="Proteomes" id="UP001153737">
    <property type="component" value="Chromosome 1"/>
</dbReference>
<dbReference type="InterPro" id="IPR036361">
    <property type="entry name" value="SAP_dom_sf"/>
</dbReference>
<gene>
    <name evidence="1" type="ORF">PHAECO_LOCUS699</name>
</gene>
<dbReference type="OrthoDB" id="6784223at2759"/>
<dbReference type="SUPFAM" id="SSF68906">
    <property type="entry name" value="SAP domain"/>
    <property type="match status" value="1"/>
</dbReference>
<accession>A0A9N9X1X2</accession>
<dbReference type="EMBL" id="OU896707">
    <property type="protein sequence ID" value="CAG9812708.1"/>
    <property type="molecule type" value="Genomic_DNA"/>
</dbReference>
<reference evidence="1" key="2">
    <citation type="submission" date="2022-10" db="EMBL/GenBank/DDBJ databases">
        <authorList>
            <consortium name="ENA_rothamsted_submissions"/>
            <consortium name="culmorum"/>
            <person name="King R."/>
        </authorList>
    </citation>
    <scope>NUCLEOTIDE SEQUENCE</scope>
</reference>
<reference evidence="1" key="1">
    <citation type="submission" date="2022-01" db="EMBL/GenBank/DDBJ databases">
        <authorList>
            <person name="King R."/>
        </authorList>
    </citation>
    <scope>NUCLEOTIDE SEQUENCE</scope>
</reference>
<protein>
    <recommendedName>
        <fullName evidence="3">SAP domain-containing protein</fullName>
    </recommendedName>
</protein>
<name>A0A9N9X1X2_PHACE</name>